<dbReference type="EMBL" id="QXIY01000017">
    <property type="protein sequence ID" value="RIE16876.1"/>
    <property type="molecule type" value="Genomic_DNA"/>
</dbReference>
<evidence type="ECO:0000256" key="1">
    <source>
        <dbReference type="ARBA" id="ARBA00004651"/>
    </source>
</evidence>
<dbReference type="PROSITE" id="PS50928">
    <property type="entry name" value="ABC_TM1"/>
    <property type="match status" value="1"/>
</dbReference>
<evidence type="ECO:0000256" key="4">
    <source>
        <dbReference type="ARBA" id="ARBA00022692"/>
    </source>
</evidence>
<evidence type="ECO:0000313" key="10">
    <source>
        <dbReference type="Proteomes" id="UP000266113"/>
    </source>
</evidence>
<dbReference type="InterPro" id="IPR000515">
    <property type="entry name" value="MetI-like"/>
</dbReference>
<feature type="transmembrane region" description="Helical" evidence="7">
    <location>
        <begin position="12"/>
        <end position="34"/>
    </location>
</feature>
<organism evidence="9 10">
    <name type="scientific">Candidatus Cryosericum septentrionale</name>
    <dbReference type="NCBI Taxonomy" id="2290913"/>
    <lineage>
        <taxon>Bacteria</taxon>
        <taxon>Pseudomonadati</taxon>
        <taxon>Caldisericota/Cryosericota group</taxon>
        <taxon>Candidatus Cryosericota</taxon>
        <taxon>Candidatus Cryosericia</taxon>
        <taxon>Candidatus Cryosericales</taxon>
        <taxon>Candidatus Cryosericaceae</taxon>
        <taxon>Candidatus Cryosericum</taxon>
    </lineage>
</organism>
<reference evidence="9 10" key="1">
    <citation type="submission" date="2018-09" db="EMBL/GenBank/DDBJ databases">
        <title>Discovery and Ecogenomic Context for Candidatus Cryosericales, a Global Caldiserica Order Active in Thawing Permafrost.</title>
        <authorList>
            <person name="Martinez M.A."/>
            <person name="Woodcroft B.J."/>
            <person name="Ignacio Espinoza J.C."/>
            <person name="Zayed A."/>
            <person name="Singleton C.M."/>
            <person name="Boyd J."/>
            <person name="Li Y.-F."/>
            <person name="Purvine S."/>
            <person name="Maughan H."/>
            <person name="Hodgkins S.B."/>
            <person name="Anderson D."/>
            <person name="Sederholm M."/>
            <person name="Temperton B."/>
            <person name="Saleska S.R."/>
            <person name="Tyson G.W."/>
            <person name="Rich V.I."/>
        </authorList>
    </citation>
    <scope>NUCLEOTIDE SEQUENCE [LARGE SCALE GENOMIC DNA]</scope>
    <source>
        <strain evidence="9 10">SMC1</strain>
    </source>
</reference>
<feature type="transmembrane region" description="Helical" evidence="7">
    <location>
        <begin position="309"/>
        <end position="335"/>
    </location>
</feature>
<feature type="transmembrane region" description="Helical" evidence="7">
    <location>
        <begin position="264"/>
        <end position="289"/>
    </location>
</feature>
<dbReference type="Proteomes" id="UP000266113">
    <property type="component" value="Unassembled WGS sequence"/>
</dbReference>
<keyword evidence="10" id="KW-1185">Reference proteome</keyword>
<dbReference type="PANTHER" id="PTHR43163">
    <property type="entry name" value="DIPEPTIDE TRANSPORT SYSTEM PERMEASE PROTEIN DPPB-RELATED"/>
    <property type="match status" value="1"/>
</dbReference>
<keyword evidence="6 7" id="KW-0472">Membrane</keyword>
<dbReference type="InterPro" id="IPR035906">
    <property type="entry name" value="MetI-like_sf"/>
</dbReference>
<evidence type="ECO:0000256" key="3">
    <source>
        <dbReference type="ARBA" id="ARBA00022475"/>
    </source>
</evidence>
<dbReference type="SUPFAM" id="SSF161098">
    <property type="entry name" value="MetI-like"/>
    <property type="match status" value="1"/>
</dbReference>
<feature type="transmembrane region" description="Helical" evidence="7">
    <location>
        <begin position="142"/>
        <end position="166"/>
    </location>
</feature>
<name>A0A398DMI2_9BACT</name>
<feature type="transmembrane region" description="Helical" evidence="7">
    <location>
        <begin position="205"/>
        <end position="222"/>
    </location>
</feature>
<evidence type="ECO:0000256" key="6">
    <source>
        <dbReference type="ARBA" id="ARBA00023136"/>
    </source>
</evidence>
<protein>
    <submittedName>
        <fullName evidence="9">ABC transporter permease</fullName>
    </submittedName>
</protein>
<dbReference type="Gene3D" id="1.10.3720.10">
    <property type="entry name" value="MetI-like"/>
    <property type="match status" value="1"/>
</dbReference>
<evidence type="ECO:0000259" key="8">
    <source>
        <dbReference type="PROSITE" id="PS50928"/>
    </source>
</evidence>
<evidence type="ECO:0000256" key="5">
    <source>
        <dbReference type="ARBA" id="ARBA00022989"/>
    </source>
</evidence>
<evidence type="ECO:0000256" key="2">
    <source>
        <dbReference type="ARBA" id="ARBA00022448"/>
    </source>
</evidence>
<evidence type="ECO:0000256" key="7">
    <source>
        <dbReference type="RuleBase" id="RU363032"/>
    </source>
</evidence>
<dbReference type="InterPro" id="IPR045621">
    <property type="entry name" value="BPD_transp_1_N"/>
</dbReference>
<feature type="domain" description="ABC transmembrane type-1" evidence="8">
    <location>
        <begin position="102"/>
        <end position="332"/>
    </location>
</feature>
<dbReference type="PANTHER" id="PTHR43163:SF6">
    <property type="entry name" value="DIPEPTIDE TRANSPORT SYSTEM PERMEASE PROTEIN DPPB-RELATED"/>
    <property type="match status" value="1"/>
</dbReference>
<proteinExistence type="inferred from homology"/>
<dbReference type="Pfam" id="PF19300">
    <property type="entry name" value="BPD_transp_1_N"/>
    <property type="match status" value="1"/>
</dbReference>
<comment type="similarity">
    <text evidence="7">Belongs to the binding-protein-dependent transport system permease family.</text>
</comment>
<feature type="transmembrane region" description="Helical" evidence="7">
    <location>
        <begin position="108"/>
        <end position="130"/>
    </location>
</feature>
<comment type="caution">
    <text evidence="9">The sequence shown here is derived from an EMBL/GenBank/DDBJ whole genome shotgun (WGS) entry which is preliminary data.</text>
</comment>
<gene>
    <name evidence="9" type="ORF">SMC1_04260</name>
</gene>
<evidence type="ECO:0000313" key="9">
    <source>
        <dbReference type="EMBL" id="RIE16876.1"/>
    </source>
</evidence>
<dbReference type="Pfam" id="PF00528">
    <property type="entry name" value="BPD_transp_1"/>
    <property type="match status" value="1"/>
</dbReference>
<accession>A0A398DMI2</accession>
<dbReference type="OrthoDB" id="9773221at2"/>
<keyword evidence="2 7" id="KW-0813">Transport</keyword>
<keyword evidence="5 7" id="KW-1133">Transmembrane helix</keyword>
<dbReference type="GO" id="GO:0005886">
    <property type="term" value="C:plasma membrane"/>
    <property type="evidence" value="ECO:0007669"/>
    <property type="project" value="UniProtKB-SubCell"/>
</dbReference>
<keyword evidence="3" id="KW-1003">Cell membrane</keyword>
<dbReference type="AlphaFoldDB" id="A0A398DMI2"/>
<keyword evidence="4 7" id="KW-0812">Transmembrane</keyword>
<dbReference type="GO" id="GO:0055085">
    <property type="term" value="P:transmembrane transport"/>
    <property type="evidence" value="ECO:0007669"/>
    <property type="project" value="InterPro"/>
</dbReference>
<dbReference type="CDD" id="cd06261">
    <property type="entry name" value="TM_PBP2"/>
    <property type="match status" value="1"/>
</dbReference>
<comment type="subcellular location">
    <subcellularLocation>
        <location evidence="1 7">Cell membrane</location>
        <topology evidence="1 7">Multi-pass membrane protein</topology>
    </subcellularLocation>
</comment>
<sequence>MEVKQVKLGSFLLKRFLLSIFVIIGLSIVIFIIARVVPGDPARMALGPRAPEDVVQALRKEMHLDKPLPVEYFYWIKGVVRGDFGQSLVSKRPVAEDIKEFFPATMELAIFAGILMVIFAILLGVLAAQYKNTWIDSLIRMLSYFGIAIPAFVVAIIFMLLFGYYWPILPVLGRLSSGITPPRTITGLLTLDSLIEGNFPAFWDAFKHLILPGVALSLGGLFQEARITRSSMVDNMHKDFLAAERGYGIPEKIVMFKYLLKPSLISTVSIMGLDFASLLSNAFLVELIFNWPGISRYGINAMLHKDLDAISAVIIVFGVVFLVVNIIVDVIVALLDPRIRLGAARDV</sequence>